<gene>
    <name evidence="1" type="ORF">TASK_LOCUS1599</name>
</gene>
<name>A0A0R3VW06_TAEAS</name>
<protein>
    <submittedName>
        <fullName evidence="1 3">Uncharacterized protein</fullName>
    </submittedName>
</protein>
<dbReference type="AlphaFoldDB" id="A0A0R3VW06"/>
<evidence type="ECO:0000313" key="1">
    <source>
        <dbReference type="EMBL" id="VDK23321.1"/>
    </source>
</evidence>
<evidence type="ECO:0000313" key="2">
    <source>
        <dbReference type="Proteomes" id="UP000282613"/>
    </source>
</evidence>
<dbReference type="EMBL" id="UYRS01000466">
    <property type="protein sequence ID" value="VDK23321.1"/>
    <property type="molecule type" value="Genomic_DNA"/>
</dbReference>
<accession>A0A0R3VW06</accession>
<reference evidence="3" key="1">
    <citation type="submission" date="2017-02" db="UniProtKB">
        <authorList>
            <consortium name="WormBaseParasite"/>
        </authorList>
    </citation>
    <scope>IDENTIFICATION</scope>
</reference>
<sequence length="104" mass="11639">MFSTHRGEPAPLDEPKVSKKQWFVLSGGAVRQLSLPQELMRQCCQFAVCLLAITHEQSSRTKGAWRDASAALCDSVPSVLFNLLSRRCELYINCFTRGHLDVSV</sequence>
<dbReference type="WBParaSite" id="TASK_0000159801-mRNA-1">
    <property type="protein sequence ID" value="TASK_0000159801-mRNA-1"/>
    <property type="gene ID" value="TASK_0000159801"/>
</dbReference>
<keyword evidence="2" id="KW-1185">Reference proteome</keyword>
<organism evidence="3">
    <name type="scientific">Taenia asiatica</name>
    <name type="common">Asian tapeworm</name>
    <dbReference type="NCBI Taxonomy" id="60517"/>
    <lineage>
        <taxon>Eukaryota</taxon>
        <taxon>Metazoa</taxon>
        <taxon>Spiralia</taxon>
        <taxon>Lophotrochozoa</taxon>
        <taxon>Platyhelminthes</taxon>
        <taxon>Cestoda</taxon>
        <taxon>Eucestoda</taxon>
        <taxon>Cyclophyllidea</taxon>
        <taxon>Taeniidae</taxon>
        <taxon>Taenia</taxon>
    </lineage>
</organism>
<dbReference type="Proteomes" id="UP000282613">
    <property type="component" value="Unassembled WGS sequence"/>
</dbReference>
<evidence type="ECO:0000313" key="3">
    <source>
        <dbReference type="WBParaSite" id="TASK_0000159801-mRNA-1"/>
    </source>
</evidence>
<proteinExistence type="predicted"/>
<reference evidence="1 2" key="2">
    <citation type="submission" date="2018-11" db="EMBL/GenBank/DDBJ databases">
        <authorList>
            <consortium name="Pathogen Informatics"/>
        </authorList>
    </citation>
    <scope>NUCLEOTIDE SEQUENCE [LARGE SCALE GENOMIC DNA]</scope>
</reference>